<reference evidence="2" key="4">
    <citation type="submission" date="2019-03" db="UniProtKB">
        <authorList>
            <consortium name="EnsemblPlants"/>
        </authorList>
    </citation>
    <scope>IDENTIFICATION</scope>
</reference>
<evidence type="ECO:0000313" key="2">
    <source>
        <dbReference type="EnsemblPlants" id="AET4Gv20643100.2"/>
    </source>
</evidence>
<evidence type="ECO:0000313" key="3">
    <source>
        <dbReference type="Proteomes" id="UP000015105"/>
    </source>
</evidence>
<keyword evidence="3" id="KW-1185">Reference proteome</keyword>
<organism evidence="2 3">
    <name type="scientific">Aegilops tauschii subsp. strangulata</name>
    <name type="common">Goatgrass</name>
    <dbReference type="NCBI Taxonomy" id="200361"/>
    <lineage>
        <taxon>Eukaryota</taxon>
        <taxon>Viridiplantae</taxon>
        <taxon>Streptophyta</taxon>
        <taxon>Embryophyta</taxon>
        <taxon>Tracheophyta</taxon>
        <taxon>Spermatophyta</taxon>
        <taxon>Magnoliopsida</taxon>
        <taxon>Liliopsida</taxon>
        <taxon>Poales</taxon>
        <taxon>Poaceae</taxon>
        <taxon>BOP clade</taxon>
        <taxon>Pooideae</taxon>
        <taxon>Triticodae</taxon>
        <taxon>Triticeae</taxon>
        <taxon>Triticinae</taxon>
        <taxon>Aegilops</taxon>
    </lineage>
</organism>
<dbReference type="Gramene" id="AET4Gv20643100.2">
    <property type="protein sequence ID" value="AET4Gv20643100.2"/>
    <property type="gene ID" value="AET4Gv20643100"/>
</dbReference>
<reference evidence="3" key="2">
    <citation type="journal article" date="2017" name="Nat. Plants">
        <title>The Aegilops tauschii genome reveals multiple impacts of transposons.</title>
        <authorList>
            <person name="Zhao G."/>
            <person name="Zou C."/>
            <person name="Li K."/>
            <person name="Wang K."/>
            <person name="Li T."/>
            <person name="Gao L."/>
            <person name="Zhang X."/>
            <person name="Wang H."/>
            <person name="Yang Z."/>
            <person name="Liu X."/>
            <person name="Jiang W."/>
            <person name="Mao L."/>
            <person name="Kong X."/>
            <person name="Jiao Y."/>
            <person name="Jia J."/>
        </authorList>
    </citation>
    <scope>NUCLEOTIDE SEQUENCE [LARGE SCALE GENOMIC DNA]</scope>
    <source>
        <strain evidence="3">cv. AL8/78</strain>
    </source>
</reference>
<proteinExistence type="predicted"/>
<accession>A0A453IQE3</accession>
<dbReference type="EnsemblPlants" id="AET4Gv20643100.2">
    <property type="protein sequence ID" value="AET4Gv20643100.2"/>
    <property type="gene ID" value="AET4Gv20643100"/>
</dbReference>
<sequence length="62" mass="6661">REGMELLHKGPSLLAPLRGTPSQLGPRRAPGSQERHAPTCQGNSECLPLLMSDTFDSSLCSK</sequence>
<name>A0A453IQE3_AEGTS</name>
<reference evidence="3" key="1">
    <citation type="journal article" date="2014" name="Science">
        <title>Ancient hybridizations among the ancestral genomes of bread wheat.</title>
        <authorList>
            <consortium name="International Wheat Genome Sequencing Consortium,"/>
            <person name="Marcussen T."/>
            <person name="Sandve S.R."/>
            <person name="Heier L."/>
            <person name="Spannagl M."/>
            <person name="Pfeifer M."/>
            <person name="Jakobsen K.S."/>
            <person name="Wulff B.B."/>
            <person name="Steuernagel B."/>
            <person name="Mayer K.F."/>
            <person name="Olsen O.A."/>
        </authorList>
    </citation>
    <scope>NUCLEOTIDE SEQUENCE [LARGE SCALE GENOMIC DNA]</scope>
    <source>
        <strain evidence="3">cv. AL8/78</strain>
    </source>
</reference>
<protein>
    <submittedName>
        <fullName evidence="2">Uncharacterized protein</fullName>
    </submittedName>
</protein>
<feature type="region of interest" description="Disordered" evidence="1">
    <location>
        <begin position="1"/>
        <end position="42"/>
    </location>
</feature>
<reference evidence="2" key="5">
    <citation type="journal article" date="2021" name="G3 (Bethesda)">
        <title>Aegilops tauschii genome assembly Aet v5.0 features greater sequence contiguity and improved annotation.</title>
        <authorList>
            <person name="Wang L."/>
            <person name="Zhu T."/>
            <person name="Rodriguez J.C."/>
            <person name="Deal K.R."/>
            <person name="Dubcovsky J."/>
            <person name="McGuire P.E."/>
            <person name="Lux T."/>
            <person name="Spannagl M."/>
            <person name="Mayer K.F.X."/>
            <person name="Baldrich P."/>
            <person name="Meyers B.C."/>
            <person name="Huo N."/>
            <person name="Gu Y.Q."/>
            <person name="Zhou H."/>
            <person name="Devos K.M."/>
            <person name="Bennetzen J.L."/>
            <person name="Unver T."/>
            <person name="Budak H."/>
            <person name="Gulick P.J."/>
            <person name="Galiba G."/>
            <person name="Kalapos B."/>
            <person name="Nelson D.R."/>
            <person name="Li P."/>
            <person name="You F.M."/>
            <person name="Luo M.C."/>
            <person name="Dvorak J."/>
        </authorList>
    </citation>
    <scope>NUCLEOTIDE SEQUENCE [LARGE SCALE GENOMIC DNA]</scope>
    <source>
        <strain evidence="2">cv. AL8/78</strain>
    </source>
</reference>
<dbReference type="Proteomes" id="UP000015105">
    <property type="component" value="Chromosome 4D"/>
</dbReference>
<reference evidence="2" key="3">
    <citation type="journal article" date="2017" name="Nature">
        <title>Genome sequence of the progenitor of the wheat D genome Aegilops tauschii.</title>
        <authorList>
            <person name="Luo M.C."/>
            <person name="Gu Y.Q."/>
            <person name="Puiu D."/>
            <person name="Wang H."/>
            <person name="Twardziok S.O."/>
            <person name="Deal K.R."/>
            <person name="Huo N."/>
            <person name="Zhu T."/>
            <person name="Wang L."/>
            <person name="Wang Y."/>
            <person name="McGuire P.E."/>
            <person name="Liu S."/>
            <person name="Long H."/>
            <person name="Ramasamy R.K."/>
            <person name="Rodriguez J.C."/>
            <person name="Van S.L."/>
            <person name="Yuan L."/>
            <person name="Wang Z."/>
            <person name="Xia Z."/>
            <person name="Xiao L."/>
            <person name="Anderson O.D."/>
            <person name="Ouyang S."/>
            <person name="Liang Y."/>
            <person name="Zimin A.V."/>
            <person name="Pertea G."/>
            <person name="Qi P."/>
            <person name="Bennetzen J.L."/>
            <person name="Dai X."/>
            <person name="Dawson M.W."/>
            <person name="Muller H.G."/>
            <person name="Kugler K."/>
            <person name="Rivarola-Duarte L."/>
            <person name="Spannagl M."/>
            <person name="Mayer K.F.X."/>
            <person name="Lu F.H."/>
            <person name="Bevan M.W."/>
            <person name="Leroy P."/>
            <person name="Li P."/>
            <person name="You F.M."/>
            <person name="Sun Q."/>
            <person name="Liu Z."/>
            <person name="Lyons E."/>
            <person name="Wicker T."/>
            <person name="Salzberg S.L."/>
            <person name="Devos K.M."/>
            <person name="Dvorak J."/>
        </authorList>
    </citation>
    <scope>NUCLEOTIDE SEQUENCE [LARGE SCALE GENOMIC DNA]</scope>
    <source>
        <strain evidence="2">cv. AL8/78</strain>
    </source>
</reference>
<evidence type="ECO:0000256" key="1">
    <source>
        <dbReference type="SAM" id="MobiDB-lite"/>
    </source>
</evidence>
<dbReference type="AlphaFoldDB" id="A0A453IQE3"/>